<name>A0A8H2DM38_ORBOL</name>
<evidence type="ECO:0000256" key="1">
    <source>
        <dbReference type="SAM" id="MobiDB-lite"/>
    </source>
</evidence>
<dbReference type="AlphaFoldDB" id="A0A8H2DM38"/>
<proteinExistence type="predicted"/>
<feature type="compositionally biased region" description="Polar residues" evidence="1">
    <location>
        <begin position="278"/>
        <end position="293"/>
    </location>
</feature>
<organism evidence="2 3">
    <name type="scientific">Orbilia oligospora</name>
    <name type="common">Nematode-trapping fungus</name>
    <name type="synonym">Arthrobotrys oligospora</name>
    <dbReference type="NCBI Taxonomy" id="2813651"/>
    <lineage>
        <taxon>Eukaryota</taxon>
        <taxon>Fungi</taxon>
        <taxon>Dikarya</taxon>
        <taxon>Ascomycota</taxon>
        <taxon>Pezizomycotina</taxon>
        <taxon>Orbiliomycetes</taxon>
        <taxon>Orbiliales</taxon>
        <taxon>Orbiliaceae</taxon>
        <taxon>Orbilia</taxon>
    </lineage>
</organism>
<gene>
    <name evidence="2" type="ORF">EYR41_011780</name>
</gene>
<feature type="region of interest" description="Disordered" evidence="1">
    <location>
        <begin position="271"/>
        <end position="300"/>
    </location>
</feature>
<dbReference type="Proteomes" id="UP000297595">
    <property type="component" value="Unassembled WGS sequence"/>
</dbReference>
<sequence length="300" mass="32747">MAHGAVGMGRTGQELCTHDLALYRCTKSAWGLSTGGVRTFNCGASLTNRCIFLTEMRIPSVGRKAWAKADWEITSERQHCGMIDDNGGLSVYGKPPKLPPLHRNEKRDEKAWSPLQLQEKHAVDAPTALYVDGPEALVDPVSKAARALSVFFASVQLDTTLKRTNFAKVGEVNSSPTLVRVQPRLLGSPDSPKGSRSCLDRMQIGQCMSGLPNGNASTTKATFISGRYTFVLNPLIFAELILKRGPWSYTTEHYHANAGSSDRFLVESGMTAMHPNPHQGSGSREQLHWTRSASLAPRPS</sequence>
<protein>
    <submittedName>
        <fullName evidence="2">Uncharacterized protein</fullName>
    </submittedName>
</protein>
<comment type="caution">
    <text evidence="2">The sequence shown here is derived from an EMBL/GenBank/DDBJ whole genome shotgun (WGS) entry which is preliminary data.</text>
</comment>
<reference evidence="2 3" key="1">
    <citation type="submission" date="2019-03" db="EMBL/GenBank/DDBJ databases">
        <title>Nematode-trapping fungi genome.</title>
        <authorList>
            <person name="Vidal-Diez De Ulzurrun G."/>
        </authorList>
    </citation>
    <scope>NUCLEOTIDE SEQUENCE [LARGE SCALE GENOMIC DNA]</scope>
    <source>
        <strain evidence="2 3">TWF154</strain>
    </source>
</reference>
<dbReference type="EMBL" id="SOZJ01000009">
    <property type="protein sequence ID" value="TGJ62591.1"/>
    <property type="molecule type" value="Genomic_DNA"/>
</dbReference>
<evidence type="ECO:0000313" key="3">
    <source>
        <dbReference type="Proteomes" id="UP000297595"/>
    </source>
</evidence>
<evidence type="ECO:0000313" key="2">
    <source>
        <dbReference type="EMBL" id="TGJ62591.1"/>
    </source>
</evidence>
<accession>A0A8H2DM38</accession>